<accession>A0A0A9QEK1</accession>
<proteinExistence type="predicted"/>
<sequence length="35" mass="3787">MVSSEGHTGGYHPLNYGVPPLCSTMMLSSQIVVFF</sequence>
<reference evidence="1" key="1">
    <citation type="submission" date="2014-09" db="EMBL/GenBank/DDBJ databases">
        <authorList>
            <person name="Magalhaes I.L.F."/>
            <person name="Oliveira U."/>
            <person name="Santos F.R."/>
            <person name="Vidigal T.H.D.A."/>
            <person name="Brescovit A.D."/>
            <person name="Santos A.J."/>
        </authorList>
    </citation>
    <scope>NUCLEOTIDE SEQUENCE</scope>
    <source>
        <tissue evidence="1">Shoot tissue taken approximately 20 cm above the soil surface</tissue>
    </source>
</reference>
<dbReference type="AlphaFoldDB" id="A0A0A9QEK1"/>
<evidence type="ECO:0000313" key="1">
    <source>
        <dbReference type="EMBL" id="JAD56322.1"/>
    </source>
</evidence>
<organism evidence="1">
    <name type="scientific">Arundo donax</name>
    <name type="common">Giant reed</name>
    <name type="synonym">Donax arundinaceus</name>
    <dbReference type="NCBI Taxonomy" id="35708"/>
    <lineage>
        <taxon>Eukaryota</taxon>
        <taxon>Viridiplantae</taxon>
        <taxon>Streptophyta</taxon>
        <taxon>Embryophyta</taxon>
        <taxon>Tracheophyta</taxon>
        <taxon>Spermatophyta</taxon>
        <taxon>Magnoliopsida</taxon>
        <taxon>Liliopsida</taxon>
        <taxon>Poales</taxon>
        <taxon>Poaceae</taxon>
        <taxon>PACMAD clade</taxon>
        <taxon>Arundinoideae</taxon>
        <taxon>Arundineae</taxon>
        <taxon>Arundo</taxon>
    </lineage>
</organism>
<dbReference type="EMBL" id="GBRH01241573">
    <property type="protein sequence ID" value="JAD56322.1"/>
    <property type="molecule type" value="Transcribed_RNA"/>
</dbReference>
<name>A0A0A9QEK1_ARUDO</name>
<protein>
    <submittedName>
        <fullName evidence="1">Uncharacterized protein</fullName>
    </submittedName>
</protein>
<reference evidence="1" key="2">
    <citation type="journal article" date="2015" name="Data Brief">
        <title>Shoot transcriptome of the giant reed, Arundo donax.</title>
        <authorList>
            <person name="Barrero R.A."/>
            <person name="Guerrero F.D."/>
            <person name="Moolhuijzen P."/>
            <person name="Goolsby J.A."/>
            <person name="Tidwell J."/>
            <person name="Bellgard S.E."/>
            <person name="Bellgard M.I."/>
        </authorList>
    </citation>
    <scope>NUCLEOTIDE SEQUENCE</scope>
    <source>
        <tissue evidence="1">Shoot tissue taken approximately 20 cm above the soil surface</tissue>
    </source>
</reference>